<accession>A0A7G7CP14</accession>
<protein>
    <recommendedName>
        <fullName evidence="3">Carboxylic ester hydrolase</fullName>
        <ecNumber evidence="3">3.1.1.-</ecNumber>
    </recommendedName>
</protein>
<dbReference type="GO" id="GO:0016787">
    <property type="term" value="F:hydrolase activity"/>
    <property type="evidence" value="ECO:0007669"/>
    <property type="project" value="UniProtKB-KW"/>
</dbReference>
<feature type="domain" description="Carboxylesterase type B" evidence="4">
    <location>
        <begin position="22"/>
        <end position="479"/>
    </location>
</feature>
<dbReference type="PROSITE" id="PS00122">
    <property type="entry name" value="CARBOXYLESTERASE_B_1"/>
    <property type="match status" value="1"/>
</dbReference>
<evidence type="ECO:0000313" key="6">
    <source>
        <dbReference type="Proteomes" id="UP000515743"/>
    </source>
</evidence>
<dbReference type="InterPro" id="IPR029058">
    <property type="entry name" value="AB_hydrolase_fold"/>
</dbReference>
<reference evidence="5 6" key="1">
    <citation type="submission" date="2020-07" db="EMBL/GenBank/DDBJ databases">
        <title>Complete genome and description of Corynebacterium incognita strain Marseille-Q3630 sp. nov.</title>
        <authorList>
            <person name="Boxberger M."/>
        </authorList>
    </citation>
    <scope>NUCLEOTIDE SEQUENCE [LARGE SCALE GENOMIC DNA]</scope>
    <source>
        <strain evidence="5 6">Marseille-Q3630</strain>
    </source>
</reference>
<evidence type="ECO:0000256" key="1">
    <source>
        <dbReference type="ARBA" id="ARBA00005964"/>
    </source>
</evidence>
<dbReference type="KEGG" id="cik:H0194_09860"/>
<dbReference type="Pfam" id="PF00135">
    <property type="entry name" value="COesterase"/>
    <property type="match status" value="1"/>
</dbReference>
<keyword evidence="6" id="KW-1185">Reference proteome</keyword>
<dbReference type="Gene3D" id="3.40.50.1820">
    <property type="entry name" value="alpha/beta hydrolase"/>
    <property type="match status" value="1"/>
</dbReference>
<evidence type="ECO:0000256" key="2">
    <source>
        <dbReference type="ARBA" id="ARBA00022801"/>
    </source>
</evidence>
<dbReference type="EC" id="3.1.1.-" evidence="3"/>
<name>A0A7G7CP14_9CORY</name>
<dbReference type="AlphaFoldDB" id="A0A7G7CP14"/>
<evidence type="ECO:0000313" key="5">
    <source>
        <dbReference type="EMBL" id="QNE89330.1"/>
    </source>
</evidence>
<keyword evidence="2 3" id="KW-0378">Hydrolase</keyword>
<evidence type="ECO:0000256" key="3">
    <source>
        <dbReference type="RuleBase" id="RU361235"/>
    </source>
</evidence>
<dbReference type="PANTHER" id="PTHR11559">
    <property type="entry name" value="CARBOXYLESTERASE"/>
    <property type="match status" value="1"/>
</dbReference>
<dbReference type="InterPro" id="IPR019826">
    <property type="entry name" value="Carboxylesterase_B_AS"/>
</dbReference>
<dbReference type="SUPFAM" id="SSF53474">
    <property type="entry name" value="alpha/beta-Hydrolases"/>
    <property type="match status" value="1"/>
</dbReference>
<dbReference type="EMBL" id="CP059404">
    <property type="protein sequence ID" value="QNE89330.1"/>
    <property type="molecule type" value="Genomic_DNA"/>
</dbReference>
<organism evidence="5 6">
    <name type="scientific">Corynebacterium incognita</name>
    <dbReference type="NCBI Taxonomy" id="2754725"/>
    <lineage>
        <taxon>Bacteria</taxon>
        <taxon>Bacillati</taxon>
        <taxon>Actinomycetota</taxon>
        <taxon>Actinomycetes</taxon>
        <taxon>Mycobacteriales</taxon>
        <taxon>Corynebacteriaceae</taxon>
        <taxon>Corynebacterium</taxon>
    </lineage>
</organism>
<gene>
    <name evidence="5" type="ORF">H0194_09860</name>
</gene>
<evidence type="ECO:0000259" key="4">
    <source>
        <dbReference type="Pfam" id="PF00135"/>
    </source>
</evidence>
<dbReference type="RefSeq" id="WP_185175705.1">
    <property type="nucleotide sequence ID" value="NZ_CP059404.1"/>
</dbReference>
<comment type="similarity">
    <text evidence="1 3">Belongs to the type-B carboxylesterase/lipase family.</text>
</comment>
<dbReference type="Proteomes" id="UP000515743">
    <property type="component" value="Chromosome"/>
</dbReference>
<proteinExistence type="inferred from homology"/>
<dbReference type="InterPro" id="IPR050309">
    <property type="entry name" value="Type-B_Carboxylest/Lipase"/>
</dbReference>
<sequence>MSTQPGADDAVEDLDVTDNPMLVRTRFGWVKGVDMPELGVRSWRAIPYGQETSGQRRFASPVPVEPWEGVLECSQYGSPAPQPTYSWTDRIAGDEDCLHLDIVRRATDEKLPVVVYLHGGSFIMGASHEPMLRGFHLARTTNVVYVSVNFRLGALGYLDLRSLSGDCTANPAVEDQLLALRWVRANIAAFGGDPDNVTLMGESAGGAAVLTLMSVPSAHGLFHRALAQSPPMGVFHSRTQSTFWARELVSRLGLPRLASVDDLRVENFADIVRAGQSMMWAGREFLHLNTSYAPTADENFLPEHPLAAFANGNQAQVPLLIGTNSDEASFGKFVYQRQKKRSKAAHRLLRSFDPDGAPGVLAAYNDATARSDFAELLADALFWAPATALASRHSDNHPTWMYRYDFAPPALRWVGLGAMHSLELANVFGDMDASRVSFFTKLGDSTDMERLTQEMQGFWGDFFHGKDLDSSWPRYDCDQRITRIFDAESSLEYDPKAERRIAWEGYSMTEWGVGRPEILEALSFLTEGLGEPPNVQ</sequence>
<dbReference type="InterPro" id="IPR002018">
    <property type="entry name" value="CarbesteraseB"/>
</dbReference>